<dbReference type="Proteomes" id="UP000811899">
    <property type="component" value="Unassembled WGS sequence"/>
</dbReference>
<protein>
    <recommendedName>
        <fullName evidence="3">Inovirus Gp2 family protein</fullName>
    </recommendedName>
</protein>
<evidence type="ECO:0008006" key="3">
    <source>
        <dbReference type="Google" id="ProtNLM"/>
    </source>
</evidence>
<gene>
    <name evidence="1" type="ORF">KI809_09440</name>
</gene>
<proteinExistence type="predicted"/>
<keyword evidence="2" id="KW-1185">Reference proteome</keyword>
<accession>A0AAW4L9J9</accession>
<name>A0AAW4L9J9_9BACT</name>
<dbReference type="RefSeq" id="WP_214171293.1">
    <property type="nucleotide sequence ID" value="NZ_JAHCVJ010000003.1"/>
</dbReference>
<dbReference type="AlphaFoldDB" id="A0AAW4L9J9"/>
<reference evidence="1 2" key="1">
    <citation type="submission" date="2021-05" db="EMBL/GenBank/DDBJ databases">
        <title>The draft genome of Geobacter pelophilus DSM 12255.</title>
        <authorList>
            <person name="Xu Z."/>
            <person name="Masuda Y."/>
            <person name="Itoh H."/>
            <person name="Senoo K."/>
        </authorList>
    </citation>
    <scope>NUCLEOTIDE SEQUENCE [LARGE SCALE GENOMIC DNA]</scope>
    <source>
        <strain evidence="1 2">DSM 12255</strain>
    </source>
</reference>
<comment type="caution">
    <text evidence="1">The sequence shown here is derived from an EMBL/GenBank/DDBJ whole genome shotgun (WGS) entry which is preliminary data.</text>
</comment>
<sequence>MNNNSITSIARNILFRSSDSLKIYRDILLDGEIKPRHRNTLVDEYLKFIIDLGPYYFFITLTFRPHVAFEERCQFTNKLLHYYNQKLFRRNYLKTQKSVTGFAFFEQGRNIEKDGKYHIHMLFKSDERYYRKSITDHQGILMDSASKVLNSKNKRVFNSKYIDLRAVANDGAIGYSLKSIREKNITNIKPIGLNGLSDNLQVS</sequence>
<dbReference type="EMBL" id="JAHCVJ010000003">
    <property type="protein sequence ID" value="MBT0664522.1"/>
    <property type="molecule type" value="Genomic_DNA"/>
</dbReference>
<evidence type="ECO:0000313" key="1">
    <source>
        <dbReference type="EMBL" id="MBT0664522.1"/>
    </source>
</evidence>
<evidence type="ECO:0000313" key="2">
    <source>
        <dbReference type="Proteomes" id="UP000811899"/>
    </source>
</evidence>
<organism evidence="1 2">
    <name type="scientific">Geoanaerobacter pelophilus</name>
    <dbReference type="NCBI Taxonomy" id="60036"/>
    <lineage>
        <taxon>Bacteria</taxon>
        <taxon>Pseudomonadati</taxon>
        <taxon>Thermodesulfobacteriota</taxon>
        <taxon>Desulfuromonadia</taxon>
        <taxon>Geobacterales</taxon>
        <taxon>Geobacteraceae</taxon>
        <taxon>Geoanaerobacter</taxon>
    </lineage>
</organism>